<reference evidence="1 2" key="1">
    <citation type="journal article" date="2019" name="Sci. Rep.">
        <title>A high-quality genome of Eragrostis curvula grass provides insights into Poaceae evolution and supports new strategies to enhance forage quality.</title>
        <authorList>
            <person name="Carballo J."/>
            <person name="Santos B.A.C.M."/>
            <person name="Zappacosta D."/>
            <person name="Garbus I."/>
            <person name="Selva J.P."/>
            <person name="Gallo C.A."/>
            <person name="Diaz A."/>
            <person name="Albertini E."/>
            <person name="Caccamo M."/>
            <person name="Echenique V."/>
        </authorList>
    </citation>
    <scope>NUCLEOTIDE SEQUENCE [LARGE SCALE GENOMIC DNA]</scope>
    <source>
        <strain evidence="2">cv. Victoria</strain>
        <tissue evidence="1">Leaf</tissue>
    </source>
</reference>
<organism evidence="1 2">
    <name type="scientific">Eragrostis curvula</name>
    <name type="common">weeping love grass</name>
    <dbReference type="NCBI Taxonomy" id="38414"/>
    <lineage>
        <taxon>Eukaryota</taxon>
        <taxon>Viridiplantae</taxon>
        <taxon>Streptophyta</taxon>
        <taxon>Embryophyta</taxon>
        <taxon>Tracheophyta</taxon>
        <taxon>Spermatophyta</taxon>
        <taxon>Magnoliopsida</taxon>
        <taxon>Liliopsida</taxon>
        <taxon>Poales</taxon>
        <taxon>Poaceae</taxon>
        <taxon>PACMAD clade</taxon>
        <taxon>Chloridoideae</taxon>
        <taxon>Eragrostideae</taxon>
        <taxon>Eragrostidinae</taxon>
        <taxon>Eragrostis</taxon>
    </lineage>
</organism>
<name>A0A5J9UKX1_9POAL</name>
<dbReference type="Proteomes" id="UP000324897">
    <property type="component" value="Chromosome 2"/>
</dbReference>
<evidence type="ECO:0000313" key="1">
    <source>
        <dbReference type="EMBL" id="TVU24065.1"/>
    </source>
</evidence>
<gene>
    <name evidence="1" type="ORF">EJB05_26461</name>
</gene>
<keyword evidence="2" id="KW-1185">Reference proteome</keyword>
<protein>
    <submittedName>
        <fullName evidence="1">Uncharacterized protein</fullName>
    </submittedName>
</protein>
<dbReference type="Gramene" id="TVU24065">
    <property type="protein sequence ID" value="TVU24065"/>
    <property type="gene ID" value="EJB05_26461"/>
</dbReference>
<accession>A0A5J9UKX1</accession>
<comment type="caution">
    <text evidence="1">The sequence shown here is derived from an EMBL/GenBank/DDBJ whole genome shotgun (WGS) entry which is preliminary data.</text>
</comment>
<evidence type="ECO:0000313" key="2">
    <source>
        <dbReference type="Proteomes" id="UP000324897"/>
    </source>
</evidence>
<proteinExistence type="predicted"/>
<sequence>MMVRAASPRRRPRPTPAAASAMVNLRQAKAGATPISSLAAAPLPPLLRRLAPPPPPLRLGEFVESLFRFAVVSSPEIALVCRNSKAAALEGEAMDGEADEVSKGGAAASTNGGGFAVAAVNHQVFESEVVGDEAEVVGDKAGAPRGEAVGDKSVAPRGEAVCDKSEAPRGEVVGDALKASPAVLIGGMYVTQWSGGLGFTMDSTDKKQSHSAITHDVNVQDKAEAARSEFVGDKNVMQASSGSLGLALDSDKKNWQYAITSNVNVQDNEDVDVKFLKDTLSETSEQSLDDLYEDDAYDFALADSDESDDKDLESEKKSYEQLRSFAEELTPKSVRLEKVIQDSSEGNAKACKLRSVIDEAQSLLSQAMAEGHITRNAGHEVDAGTSLAHSRQAYFAKRRVKGIEPIVCSGGVVKVPTEAITGNAAVDQLNLILADAYSTISCVLQQRLRLAVFAEALGEEVTDVDNSLKKSVHQYRTACRKIRLDIMELGCKASSEPLVYWKALCLEMKF</sequence>
<dbReference type="EMBL" id="RWGY01000013">
    <property type="protein sequence ID" value="TVU24065.1"/>
    <property type="molecule type" value="Genomic_DNA"/>
</dbReference>
<dbReference type="AlphaFoldDB" id="A0A5J9UKX1"/>